<evidence type="ECO:0000313" key="2">
    <source>
        <dbReference type="EMBL" id="KYM80674.1"/>
    </source>
</evidence>
<proteinExistence type="predicted"/>
<dbReference type="Proteomes" id="UP000078540">
    <property type="component" value="Unassembled WGS sequence"/>
</dbReference>
<gene>
    <name evidence="2" type="ORF">ALC53_08843</name>
</gene>
<keyword evidence="3" id="KW-1185">Reference proteome</keyword>
<feature type="compositionally biased region" description="Basic and acidic residues" evidence="1">
    <location>
        <begin position="119"/>
        <end position="137"/>
    </location>
</feature>
<name>A0A195B8Z9_9HYME</name>
<dbReference type="EMBL" id="KQ976558">
    <property type="protein sequence ID" value="KYM80674.1"/>
    <property type="molecule type" value="Genomic_DNA"/>
</dbReference>
<sequence>MQKRKTCGNAKRRGSQIDVGATRIVESVSKEQQGMENKGETEWESLLDERSGLDKRRTRFDKREEDEKLGEVKGEFVTKREGEREKERERRRTWWIKESVRFLAKGERVRGSQLPPHSYTHDPRRRSDLSRPRTLEW</sequence>
<evidence type="ECO:0000256" key="1">
    <source>
        <dbReference type="SAM" id="MobiDB-lite"/>
    </source>
</evidence>
<reference evidence="2 3" key="1">
    <citation type="submission" date="2015-09" db="EMBL/GenBank/DDBJ databases">
        <title>Atta colombica WGS genome.</title>
        <authorList>
            <person name="Nygaard S."/>
            <person name="Hu H."/>
            <person name="Boomsma J."/>
            <person name="Zhang G."/>
        </authorList>
    </citation>
    <scope>NUCLEOTIDE SEQUENCE [LARGE SCALE GENOMIC DNA]</scope>
    <source>
        <strain evidence="2">Treedump-2</strain>
        <tissue evidence="2">Whole body</tissue>
    </source>
</reference>
<feature type="region of interest" description="Disordered" evidence="1">
    <location>
        <begin position="106"/>
        <end position="137"/>
    </location>
</feature>
<evidence type="ECO:0000313" key="3">
    <source>
        <dbReference type="Proteomes" id="UP000078540"/>
    </source>
</evidence>
<accession>A0A195B8Z9</accession>
<dbReference type="AlphaFoldDB" id="A0A195B8Z9"/>
<protein>
    <submittedName>
        <fullName evidence="2">Uncharacterized protein</fullName>
    </submittedName>
</protein>
<organism evidence="2 3">
    <name type="scientific">Atta colombica</name>
    <dbReference type="NCBI Taxonomy" id="520822"/>
    <lineage>
        <taxon>Eukaryota</taxon>
        <taxon>Metazoa</taxon>
        <taxon>Ecdysozoa</taxon>
        <taxon>Arthropoda</taxon>
        <taxon>Hexapoda</taxon>
        <taxon>Insecta</taxon>
        <taxon>Pterygota</taxon>
        <taxon>Neoptera</taxon>
        <taxon>Endopterygota</taxon>
        <taxon>Hymenoptera</taxon>
        <taxon>Apocrita</taxon>
        <taxon>Aculeata</taxon>
        <taxon>Formicoidea</taxon>
        <taxon>Formicidae</taxon>
        <taxon>Myrmicinae</taxon>
        <taxon>Atta</taxon>
    </lineage>
</organism>